<evidence type="ECO:0000313" key="2">
    <source>
        <dbReference type="EnsemblMetazoa" id="XP_020903319.1"/>
    </source>
</evidence>
<evidence type="ECO:0000313" key="3">
    <source>
        <dbReference type="Proteomes" id="UP000887567"/>
    </source>
</evidence>
<sequence>MSLGTLFLGAVVMLMITSRCSGDFCDQGPPGKFCLSDLSGYRDCVVVKYTIQEIIRKCPAGTRCNCMGTPCRSANPCRKYRLPPIMPDSYHYEYNEKLHRCSPIGCRTTYSRFAVWRDSKNLRHREDRTIGGGHDPPYEYFITIPYRRGRLFKFHIIPSKRSCTKQPVPNGILPPKIKVPTKFKFYGRKYVYGDYCKRWVWEEGGRNPSIFIDTETWDTAMTINGTPRIVQYSAHFPGSYMSKTSTKIERYYYMFVPGVPEQNVFQLPTYCRV</sequence>
<feature type="chain" id="PRO_5037503492" evidence="1">
    <location>
        <begin position="23"/>
        <end position="273"/>
    </location>
</feature>
<dbReference type="EnsemblMetazoa" id="XM_021047660.2">
    <property type="protein sequence ID" value="XP_020903319.1"/>
    <property type="gene ID" value="LOC110241764"/>
</dbReference>
<feature type="signal peptide" evidence="1">
    <location>
        <begin position="1"/>
        <end position="22"/>
    </location>
</feature>
<keyword evidence="3" id="KW-1185">Reference proteome</keyword>
<dbReference type="AlphaFoldDB" id="A0A913XEQ1"/>
<name>A0A913XEQ1_EXADI</name>
<dbReference type="OrthoDB" id="5945922at2759"/>
<dbReference type="OMA" id="IPNICKI"/>
<dbReference type="Proteomes" id="UP000887567">
    <property type="component" value="Unplaced"/>
</dbReference>
<proteinExistence type="predicted"/>
<organism evidence="2 3">
    <name type="scientific">Exaiptasia diaphana</name>
    <name type="common">Tropical sea anemone</name>
    <name type="synonym">Aiptasia pulchella</name>
    <dbReference type="NCBI Taxonomy" id="2652724"/>
    <lineage>
        <taxon>Eukaryota</taxon>
        <taxon>Metazoa</taxon>
        <taxon>Cnidaria</taxon>
        <taxon>Anthozoa</taxon>
        <taxon>Hexacorallia</taxon>
        <taxon>Actiniaria</taxon>
        <taxon>Aiptasiidae</taxon>
        <taxon>Exaiptasia</taxon>
    </lineage>
</organism>
<evidence type="ECO:0000256" key="1">
    <source>
        <dbReference type="SAM" id="SignalP"/>
    </source>
</evidence>
<keyword evidence="1" id="KW-0732">Signal</keyword>
<reference evidence="2" key="1">
    <citation type="submission" date="2022-11" db="UniProtKB">
        <authorList>
            <consortium name="EnsemblMetazoa"/>
        </authorList>
    </citation>
    <scope>IDENTIFICATION</scope>
</reference>
<protein>
    <submittedName>
        <fullName evidence="2">Uncharacterized protein</fullName>
    </submittedName>
</protein>
<accession>A0A913XEQ1</accession>
<dbReference type="GeneID" id="110241764"/>
<dbReference type="KEGG" id="epa:110241764"/>
<dbReference type="RefSeq" id="XP_020903319.1">
    <property type="nucleotide sequence ID" value="XM_021047660.2"/>
</dbReference>